<accession>A0A147GQW9</accession>
<reference evidence="1 2" key="1">
    <citation type="journal article" date="2016" name="Front. Microbiol.">
        <title>Genomic Resource of Rice Seed Associated Bacteria.</title>
        <authorList>
            <person name="Midha S."/>
            <person name="Bansal K."/>
            <person name="Sharma S."/>
            <person name="Kumar N."/>
            <person name="Patil P.P."/>
            <person name="Chaudhry V."/>
            <person name="Patil P.B."/>
        </authorList>
    </citation>
    <scope>NUCLEOTIDE SEQUENCE [LARGE SCALE GENOMIC DNA]</scope>
    <source>
        <strain evidence="1 2">NS331</strain>
    </source>
</reference>
<evidence type="ECO:0000313" key="2">
    <source>
        <dbReference type="Proteomes" id="UP000072741"/>
    </source>
</evidence>
<dbReference type="AlphaFoldDB" id="A0A147GQW9"/>
<name>A0A147GQW9_9BURK</name>
<dbReference type="EMBL" id="LDSL01000108">
    <property type="protein sequence ID" value="KTT17968.1"/>
    <property type="molecule type" value="Genomic_DNA"/>
</dbReference>
<sequence length="145" mass="16266">MQRASKSRSQPAAFTVAEPRRGYGYRQAVGTDTPVIWDCIFRFRAQDAVRFQLWFTVQLQRGLLEFTMPILTEFGLLDHVCQFLPDGLLDATEEGGVWTFKASIMARAQVVPDAYTEAADLIIGLPDWLTWAEILDLSIAAVPEA</sequence>
<evidence type="ECO:0000313" key="1">
    <source>
        <dbReference type="EMBL" id="KTT17968.1"/>
    </source>
</evidence>
<protein>
    <submittedName>
        <fullName evidence="1">Uncharacterized protein</fullName>
    </submittedName>
</protein>
<organism evidence="1 2">
    <name type="scientific">Pseudacidovorax intermedius</name>
    <dbReference type="NCBI Taxonomy" id="433924"/>
    <lineage>
        <taxon>Bacteria</taxon>
        <taxon>Pseudomonadati</taxon>
        <taxon>Pseudomonadota</taxon>
        <taxon>Betaproteobacteria</taxon>
        <taxon>Burkholderiales</taxon>
        <taxon>Comamonadaceae</taxon>
        <taxon>Pseudacidovorax</taxon>
    </lineage>
</organism>
<proteinExistence type="predicted"/>
<comment type="caution">
    <text evidence="1">The sequence shown here is derived from an EMBL/GenBank/DDBJ whole genome shotgun (WGS) entry which is preliminary data.</text>
</comment>
<dbReference type="OrthoDB" id="6469631at2"/>
<keyword evidence="2" id="KW-1185">Reference proteome</keyword>
<gene>
    <name evidence="1" type="ORF">NS331_16560</name>
</gene>
<dbReference type="Proteomes" id="UP000072741">
    <property type="component" value="Unassembled WGS sequence"/>
</dbReference>
<dbReference type="RefSeq" id="WP_058643065.1">
    <property type="nucleotide sequence ID" value="NZ_LDSL01000108.1"/>
</dbReference>